<evidence type="ECO:0000313" key="2">
    <source>
        <dbReference type="Proteomes" id="UP000299102"/>
    </source>
</evidence>
<proteinExistence type="predicted"/>
<dbReference type="EMBL" id="BGZK01000572">
    <property type="protein sequence ID" value="GBP50987.1"/>
    <property type="molecule type" value="Genomic_DNA"/>
</dbReference>
<comment type="caution">
    <text evidence="1">The sequence shown here is derived from an EMBL/GenBank/DDBJ whole genome shotgun (WGS) entry which is preliminary data.</text>
</comment>
<evidence type="ECO:0000313" key="1">
    <source>
        <dbReference type="EMBL" id="GBP50987.1"/>
    </source>
</evidence>
<dbReference type="AlphaFoldDB" id="A0A4C1WLH2"/>
<protein>
    <submittedName>
        <fullName evidence="1">Uncharacterized protein</fullName>
    </submittedName>
</protein>
<reference evidence="1 2" key="1">
    <citation type="journal article" date="2019" name="Commun. Biol.">
        <title>The bagworm genome reveals a unique fibroin gene that provides high tensile strength.</title>
        <authorList>
            <person name="Kono N."/>
            <person name="Nakamura H."/>
            <person name="Ohtoshi R."/>
            <person name="Tomita M."/>
            <person name="Numata K."/>
            <person name="Arakawa K."/>
        </authorList>
    </citation>
    <scope>NUCLEOTIDE SEQUENCE [LARGE SCALE GENOMIC DNA]</scope>
</reference>
<sequence>MQMITENILCRFEARPSMLLTVIGEQPTELVVCMRDLNSVQRLPGKSLNILSGRGKLTQGIVNLYAAAARRRQRRGSGVRANLRIRKNQYVTDIALRQAQLTHDQLVLLPRSTEKVGVAHNFSGVRLRANAG</sequence>
<dbReference type="Proteomes" id="UP000299102">
    <property type="component" value="Unassembled WGS sequence"/>
</dbReference>
<gene>
    <name evidence="1" type="ORF">EVAR_37144_1</name>
</gene>
<organism evidence="1 2">
    <name type="scientific">Eumeta variegata</name>
    <name type="common">Bagworm moth</name>
    <name type="synonym">Eumeta japonica</name>
    <dbReference type="NCBI Taxonomy" id="151549"/>
    <lineage>
        <taxon>Eukaryota</taxon>
        <taxon>Metazoa</taxon>
        <taxon>Ecdysozoa</taxon>
        <taxon>Arthropoda</taxon>
        <taxon>Hexapoda</taxon>
        <taxon>Insecta</taxon>
        <taxon>Pterygota</taxon>
        <taxon>Neoptera</taxon>
        <taxon>Endopterygota</taxon>
        <taxon>Lepidoptera</taxon>
        <taxon>Glossata</taxon>
        <taxon>Ditrysia</taxon>
        <taxon>Tineoidea</taxon>
        <taxon>Psychidae</taxon>
        <taxon>Oiketicinae</taxon>
        <taxon>Eumeta</taxon>
    </lineage>
</organism>
<name>A0A4C1WLH2_EUMVA</name>
<keyword evidence="2" id="KW-1185">Reference proteome</keyword>
<accession>A0A4C1WLH2</accession>